<protein>
    <submittedName>
        <fullName evidence="12">TonB-dependent receptor plug domain-containing protein</fullName>
    </submittedName>
</protein>
<comment type="subcellular location">
    <subcellularLocation>
        <location evidence="1">Cell outer membrane</location>
        <topology evidence="1">Multi-pass membrane protein</topology>
    </subcellularLocation>
</comment>
<evidence type="ECO:0000256" key="10">
    <source>
        <dbReference type="ARBA" id="ARBA00023237"/>
    </source>
</evidence>
<dbReference type="PANTHER" id="PTHR32552">
    <property type="entry name" value="FERRICHROME IRON RECEPTOR-RELATED"/>
    <property type="match status" value="1"/>
</dbReference>
<keyword evidence="4" id="KW-0410">Iron transport</keyword>
<reference evidence="12 13" key="1">
    <citation type="submission" date="2023-12" db="EMBL/GenBank/DDBJ databases">
        <title>Genome sequencing of Xanthomonas floridensis.</title>
        <authorList>
            <person name="Greer S."/>
            <person name="Harrison J."/>
            <person name="Grant M."/>
            <person name="Vicente J."/>
            <person name="Studholme D."/>
        </authorList>
    </citation>
    <scope>NUCLEOTIDE SEQUENCE [LARGE SCALE GENOMIC DNA]</scope>
    <source>
        <strain evidence="12 13">WHRI 8848</strain>
    </source>
</reference>
<evidence type="ECO:0000313" key="13">
    <source>
        <dbReference type="Proteomes" id="UP001303614"/>
    </source>
</evidence>
<dbReference type="PANTHER" id="PTHR32552:SF81">
    <property type="entry name" value="TONB-DEPENDENT OUTER MEMBRANE RECEPTOR"/>
    <property type="match status" value="1"/>
</dbReference>
<gene>
    <name evidence="12" type="ORF">VB146_07830</name>
</gene>
<dbReference type="Pfam" id="PF07715">
    <property type="entry name" value="Plug"/>
    <property type="match status" value="1"/>
</dbReference>
<proteinExistence type="predicted"/>
<dbReference type="Proteomes" id="UP001303614">
    <property type="component" value="Unassembled WGS sequence"/>
</dbReference>
<sequence length="202" mass="21524">MAHGALGWHSTRMTFCLRARFGACGVSTQGRKNLMKTTLGCLLMAGAVQHAAAQDATQLPAVQVIGDYAADKANSTTQAEIALADYPASIQVVPSEVLRDRGVTRTEQLMDNVSGVHAEASYGGNGATFFNIGTRQATLPHTFQLSGDTRTDAMVSYARGPWTTQLNLLNVFDRRFYVGGSAGVFNYPLTPNAPATAQLTLP</sequence>
<evidence type="ECO:0000259" key="11">
    <source>
        <dbReference type="Pfam" id="PF07715"/>
    </source>
</evidence>
<keyword evidence="8" id="KW-0798">TonB box</keyword>
<keyword evidence="12" id="KW-0675">Receptor</keyword>
<dbReference type="SUPFAM" id="SSF56935">
    <property type="entry name" value="Porins"/>
    <property type="match status" value="2"/>
</dbReference>
<evidence type="ECO:0000256" key="1">
    <source>
        <dbReference type="ARBA" id="ARBA00004571"/>
    </source>
</evidence>
<keyword evidence="5" id="KW-0812">Transmembrane</keyword>
<evidence type="ECO:0000313" key="12">
    <source>
        <dbReference type="EMBL" id="MEA5123766.1"/>
    </source>
</evidence>
<dbReference type="InterPro" id="IPR036942">
    <property type="entry name" value="Beta-barrel_TonB_sf"/>
</dbReference>
<feature type="domain" description="TonB-dependent receptor plug" evidence="11">
    <location>
        <begin position="84"/>
        <end position="132"/>
    </location>
</feature>
<keyword evidence="3" id="KW-1134">Transmembrane beta strand</keyword>
<accession>A0ABU5PVX8</accession>
<evidence type="ECO:0000256" key="5">
    <source>
        <dbReference type="ARBA" id="ARBA00022692"/>
    </source>
</evidence>
<evidence type="ECO:0000256" key="6">
    <source>
        <dbReference type="ARBA" id="ARBA00023004"/>
    </source>
</evidence>
<evidence type="ECO:0000256" key="3">
    <source>
        <dbReference type="ARBA" id="ARBA00022452"/>
    </source>
</evidence>
<evidence type="ECO:0000256" key="4">
    <source>
        <dbReference type="ARBA" id="ARBA00022496"/>
    </source>
</evidence>
<dbReference type="InterPro" id="IPR039426">
    <property type="entry name" value="TonB-dep_rcpt-like"/>
</dbReference>
<keyword evidence="2" id="KW-0813">Transport</keyword>
<keyword evidence="6" id="KW-0408">Iron</keyword>
<name>A0ABU5PVX8_9XANT</name>
<keyword evidence="10" id="KW-0998">Cell outer membrane</keyword>
<keyword evidence="9" id="KW-0472">Membrane</keyword>
<evidence type="ECO:0000256" key="7">
    <source>
        <dbReference type="ARBA" id="ARBA00023065"/>
    </source>
</evidence>
<evidence type="ECO:0000256" key="2">
    <source>
        <dbReference type="ARBA" id="ARBA00022448"/>
    </source>
</evidence>
<keyword evidence="7" id="KW-0406">Ion transport</keyword>
<evidence type="ECO:0000256" key="8">
    <source>
        <dbReference type="ARBA" id="ARBA00023077"/>
    </source>
</evidence>
<keyword evidence="13" id="KW-1185">Reference proteome</keyword>
<evidence type="ECO:0000256" key="9">
    <source>
        <dbReference type="ARBA" id="ARBA00023136"/>
    </source>
</evidence>
<dbReference type="EMBL" id="JAYFSO010000007">
    <property type="protein sequence ID" value="MEA5123766.1"/>
    <property type="molecule type" value="Genomic_DNA"/>
</dbReference>
<comment type="caution">
    <text evidence="12">The sequence shown here is derived from an EMBL/GenBank/DDBJ whole genome shotgun (WGS) entry which is preliminary data.</text>
</comment>
<dbReference type="InterPro" id="IPR012910">
    <property type="entry name" value="Plug_dom"/>
</dbReference>
<dbReference type="Gene3D" id="2.40.170.20">
    <property type="entry name" value="TonB-dependent receptor, beta-barrel domain"/>
    <property type="match status" value="1"/>
</dbReference>
<organism evidence="12 13">
    <name type="scientific">Xanthomonas floridensis</name>
    <dbReference type="NCBI Taxonomy" id="1843580"/>
    <lineage>
        <taxon>Bacteria</taxon>
        <taxon>Pseudomonadati</taxon>
        <taxon>Pseudomonadota</taxon>
        <taxon>Gammaproteobacteria</taxon>
        <taxon>Lysobacterales</taxon>
        <taxon>Lysobacteraceae</taxon>
        <taxon>Xanthomonas</taxon>
    </lineage>
</organism>